<keyword evidence="3" id="KW-1185">Reference proteome</keyword>
<feature type="compositionally biased region" description="Pro residues" evidence="1">
    <location>
        <begin position="37"/>
        <end position="49"/>
    </location>
</feature>
<gene>
    <name evidence="2" type="ORF">SISSUDRAFT_394208</name>
</gene>
<evidence type="ECO:0000256" key="1">
    <source>
        <dbReference type="SAM" id="MobiDB-lite"/>
    </source>
</evidence>
<proteinExistence type="predicted"/>
<evidence type="ECO:0000313" key="3">
    <source>
        <dbReference type="Proteomes" id="UP000076798"/>
    </source>
</evidence>
<dbReference type="AlphaFoldDB" id="A0A165YVX4"/>
<sequence>MRTLHPPRPTALVSHVIPLEIPLWCPLPTDLSQLPTIAPPTPTSNPRTPPQQIATSDYNPERPSPDSSEHPHEEKGVPPTLRVEACASTGSHSNRTLSNHDSAEVSPGDSQPTTPDSDTSHGSPKRCKRKRGGSDEESLDDEGEQGLSSRFQRLISSSMNLQNLISITAITRESRLMGYQR</sequence>
<feature type="compositionally biased region" description="Polar residues" evidence="1">
    <location>
        <begin position="88"/>
        <end position="100"/>
    </location>
</feature>
<feature type="region of interest" description="Disordered" evidence="1">
    <location>
        <begin position="28"/>
        <end position="146"/>
    </location>
</feature>
<reference evidence="2 3" key="1">
    <citation type="journal article" date="2016" name="Mol. Biol. Evol.">
        <title>Comparative Genomics of Early-Diverging Mushroom-Forming Fungi Provides Insights into the Origins of Lignocellulose Decay Capabilities.</title>
        <authorList>
            <person name="Nagy L.G."/>
            <person name="Riley R."/>
            <person name="Tritt A."/>
            <person name="Adam C."/>
            <person name="Daum C."/>
            <person name="Floudas D."/>
            <person name="Sun H."/>
            <person name="Yadav J.S."/>
            <person name="Pangilinan J."/>
            <person name="Larsson K.H."/>
            <person name="Matsuura K."/>
            <person name="Barry K."/>
            <person name="Labutti K."/>
            <person name="Kuo R."/>
            <person name="Ohm R.A."/>
            <person name="Bhattacharya S.S."/>
            <person name="Shirouzu T."/>
            <person name="Yoshinaga Y."/>
            <person name="Martin F.M."/>
            <person name="Grigoriev I.V."/>
            <person name="Hibbett D.S."/>
        </authorList>
    </citation>
    <scope>NUCLEOTIDE SEQUENCE [LARGE SCALE GENOMIC DNA]</scope>
    <source>
        <strain evidence="2 3">HHB10207 ss-3</strain>
    </source>
</reference>
<dbReference type="EMBL" id="KV428226">
    <property type="protein sequence ID" value="KZT33666.1"/>
    <property type="molecule type" value="Genomic_DNA"/>
</dbReference>
<name>A0A165YVX4_9AGAM</name>
<feature type="compositionally biased region" description="Acidic residues" evidence="1">
    <location>
        <begin position="135"/>
        <end position="144"/>
    </location>
</feature>
<evidence type="ECO:0000313" key="2">
    <source>
        <dbReference type="EMBL" id="KZT33666.1"/>
    </source>
</evidence>
<dbReference type="Proteomes" id="UP000076798">
    <property type="component" value="Unassembled WGS sequence"/>
</dbReference>
<feature type="compositionally biased region" description="Basic and acidic residues" evidence="1">
    <location>
        <begin position="59"/>
        <end position="76"/>
    </location>
</feature>
<protein>
    <submittedName>
        <fullName evidence="2">Uncharacterized protein</fullName>
    </submittedName>
</protein>
<feature type="compositionally biased region" description="Polar residues" evidence="1">
    <location>
        <begin position="108"/>
        <end position="122"/>
    </location>
</feature>
<organism evidence="2 3">
    <name type="scientific">Sistotremastrum suecicum HHB10207 ss-3</name>
    <dbReference type="NCBI Taxonomy" id="1314776"/>
    <lineage>
        <taxon>Eukaryota</taxon>
        <taxon>Fungi</taxon>
        <taxon>Dikarya</taxon>
        <taxon>Basidiomycota</taxon>
        <taxon>Agaricomycotina</taxon>
        <taxon>Agaricomycetes</taxon>
        <taxon>Sistotremastrales</taxon>
        <taxon>Sistotremastraceae</taxon>
        <taxon>Sistotremastrum</taxon>
    </lineage>
</organism>
<accession>A0A165YVX4</accession>